<evidence type="ECO:0000313" key="2">
    <source>
        <dbReference type="Proteomes" id="UP001055784"/>
    </source>
</evidence>
<dbReference type="Proteomes" id="UP001055784">
    <property type="component" value="Chromosome"/>
</dbReference>
<dbReference type="EMBL" id="CP097770">
    <property type="protein sequence ID" value="URJ53035.1"/>
    <property type="molecule type" value="Genomic_DNA"/>
</dbReference>
<accession>A0AAE9IDM0</accession>
<protein>
    <submittedName>
        <fullName evidence="1">Uncharacterized protein</fullName>
    </submittedName>
</protein>
<sequence length="22" mass="2744">MGYHEGEYHLFYQHTPYDTQAR</sequence>
<dbReference type="RefSeq" id="WP_250262072.1">
    <property type="nucleotide sequence ID" value="NZ_JAXLNJ010000005.1"/>
</dbReference>
<organism evidence="1 2">
    <name type="scientific">Paenibacillus polymyxa</name>
    <name type="common">Bacillus polymyxa</name>
    <dbReference type="NCBI Taxonomy" id="1406"/>
    <lineage>
        <taxon>Bacteria</taxon>
        <taxon>Bacillati</taxon>
        <taxon>Bacillota</taxon>
        <taxon>Bacilli</taxon>
        <taxon>Bacillales</taxon>
        <taxon>Paenibacillaceae</taxon>
        <taxon>Paenibacillus</taxon>
    </lineage>
</organism>
<dbReference type="AlphaFoldDB" id="A0AAE9IDM0"/>
<name>A0AAE9IDM0_PAEPO</name>
<gene>
    <name evidence="1" type="ORF">MF626_001353</name>
</gene>
<evidence type="ECO:0000313" key="1">
    <source>
        <dbReference type="EMBL" id="URJ53035.1"/>
    </source>
</evidence>
<reference evidence="1" key="1">
    <citation type="submission" date="2022-11" db="EMBL/GenBank/DDBJ databases">
        <authorList>
            <person name="Vasilchenko N.G."/>
            <person name="Prazdnova E.V."/>
            <person name="Gorovtsov A.V."/>
            <person name="Chistyakov V.A."/>
            <person name="Pak M.L."/>
        </authorList>
    </citation>
    <scope>NUCLEOTIDE SEQUENCE</scope>
    <source>
        <strain evidence="1">R 4.5</strain>
    </source>
</reference>
<proteinExistence type="predicted"/>